<keyword evidence="11 15" id="KW-0238">DNA-binding</keyword>
<comment type="function">
    <text evidence="13 15">Possesses two activities: a DNA synthesis (polymerase) and an exonucleolytic activity that degrades single-stranded DNA in the 3' to 5' direction. Has a template-primer preference which is characteristic of a replicative DNA polymerase.</text>
</comment>
<dbReference type="Gene3D" id="3.60.21.50">
    <property type="match status" value="1"/>
</dbReference>
<evidence type="ECO:0000259" key="17">
    <source>
        <dbReference type="Pfam" id="PF04042"/>
    </source>
</evidence>
<comment type="catalytic activity">
    <reaction evidence="14 15">
        <text>DNA(n) + a 2'-deoxyribonucleoside 5'-triphosphate = DNA(n+1) + diphosphate</text>
        <dbReference type="Rhea" id="RHEA:22508"/>
        <dbReference type="Rhea" id="RHEA-COMP:17339"/>
        <dbReference type="Rhea" id="RHEA-COMP:17340"/>
        <dbReference type="ChEBI" id="CHEBI:33019"/>
        <dbReference type="ChEBI" id="CHEBI:61560"/>
        <dbReference type="ChEBI" id="CHEBI:173112"/>
        <dbReference type="EC" id="2.7.7.7"/>
    </reaction>
</comment>
<proteinExistence type="inferred from homology"/>
<keyword evidence="19" id="KW-1185">Reference proteome</keyword>
<dbReference type="PANTHER" id="PTHR10416:SF0">
    <property type="entry name" value="DNA POLYMERASE DELTA SUBUNIT 2"/>
    <property type="match status" value="1"/>
</dbReference>
<evidence type="ECO:0000256" key="15">
    <source>
        <dbReference type="HAMAP-Rule" id="MF_00325"/>
    </source>
</evidence>
<dbReference type="CDD" id="cd07386">
    <property type="entry name" value="MPP_DNA_pol_II_small_archeal_C"/>
    <property type="match status" value="1"/>
</dbReference>
<evidence type="ECO:0000256" key="13">
    <source>
        <dbReference type="ARBA" id="ARBA00024817"/>
    </source>
</evidence>
<dbReference type="GO" id="GO:0006271">
    <property type="term" value="P:DNA strand elongation involved in DNA replication"/>
    <property type="evidence" value="ECO:0007669"/>
    <property type="project" value="TreeGrafter"/>
</dbReference>
<dbReference type="PIRSF" id="PIRSF000803">
    <property type="entry name" value="Arc_Pol2_small"/>
    <property type="match status" value="1"/>
</dbReference>
<feature type="domain" description="DNA polymerase alpha/delta/epsilon subunit B" evidence="17">
    <location>
        <begin position="219"/>
        <end position="411"/>
    </location>
</feature>
<evidence type="ECO:0000256" key="8">
    <source>
        <dbReference type="ARBA" id="ARBA00022801"/>
    </source>
</evidence>
<dbReference type="OrthoDB" id="372039at2157"/>
<dbReference type="InterPro" id="IPR011149">
    <property type="entry name" value="Pol2_small_arc"/>
</dbReference>
<evidence type="ECO:0000256" key="6">
    <source>
        <dbReference type="ARBA" id="ARBA00022705"/>
    </source>
</evidence>
<dbReference type="GO" id="GO:0042575">
    <property type="term" value="C:DNA polymerase complex"/>
    <property type="evidence" value="ECO:0007669"/>
    <property type="project" value="TreeGrafter"/>
</dbReference>
<evidence type="ECO:0000256" key="9">
    <source>
        <dbReference type="ARBA" id="ARBA00022839"/>
    </source>
</evidence>
<keyword evidence="10 15" id="KW-0239">DNA-directed DNA polymerase</keyword>
<evidence type="ECO:0000256" key="12">
    <source>
        <dbReference type="ARBA" id="ARBA00023268"/>
    </source>
</evidence>
<sequence length="470" mass="52631">MLCEEEIVSRFLATRLNVSPEVVAYIREQDDPSLIDRIIAAAPEGTVVVSADAIPAVKKVRDGTRFLPDPAYEVLKGKENSAESIRDFEEYVSYFRHRYTKLSSFMRGRVQPVPIEALARTGRYREEEASFVGMISEVRSTAKGNKIVMMEDTTGTIRVLFNKSRDGFAEAEKILPDEVIGVKGKLSSDGNIFFADTLIRPDIPLTNAPFMSESPGKAVLISDVHVGSDTFLEEEWHRFADWIAGREDVSYLLVAGDLVDGIGIYPGQDKELVIKNIYGQYARLGEMLSAIPSRIRIILAPGNHDVVRGAEPQPAIPPKFREDYPENCEFVENPALVSLQGVRILMYHGRSFDDMIGMIPGASYRHPEEIMEEMLKRRHLAPTYGMRTPIAPAKEDVLIIDPVPEVLFTGHVHICGIKRYRGVLMINAGTWQSQTAFQKQMNVEPTPARAVVLDLATLEYEMVDFLKNQA</sequence>
<evidence type="ECO:0000256" key="4">
    <source>
        <dbReference type="ARBA" id="ARBA00022679"/>
    </source>
</evidence>
<keyword evidence="9 15" id="KW-0269">Exonuclease</keyword>
<name>A0A483CRR6_9EURY</name>
<comment type="caution">
    <text evidence="18">The sequence shown here is derived from an EMBL/GenBank/DDBJ whole genome shotgun (WGS) entry which is preliminary data.</text>
</comment>
<keyword evidence="12 15" id="KW-0511">Multifunctional enzyme</keyword>
<dbReference type="EMBL" id="PGCL01000001">
    <property type="protein sequence ID" value="TAJ45528.1"/>
    <property type="molecule type" value="Genomic_DNA"/>
</dbReference>
<dbReference type="GO" id="GO:0008310">
    <property type="term" value="F:single-stranded DNA 3'-5' DNA exonuclease activity"/>
    <property type="evidence" value="ECO:0007669"/>
    <property type="project" value="UniProtKB-EC"/>
</dbReference>
<comment type="similarity">
    <text evidence="2 15">Belongs to the DNA polymerase delta/II small subunit family.</text>
</comment>
<evidence type="ECO:0000313" key="18">
    <source>
        <dbReference type="EMBL" id="TAJ45528.1"/>
    </source>
</evidence>
<evidence type="ECO:0000313" key="19">
    <source>
        <dbReference type="Proteomes" id="UP000292580"/>
    </source>
</evidence>
<accession>A0A483CRR6</accession>
<evidence type="ECO:0000256" key="11">
    <source>
        <dbReference type="ARBA" id="ARBA00023125"/>
    </source>
</evidence>
<evidence type="ECO:0000256" key="7">
    <source>
        <dbReference type="ARBA" id="ARBA00022722"/>
    </source>
</evidence>
<keyword evidence="8 15" id="KW-0378">Hydrolase</keyword>
<comment type="catalytic activity">
    <reaction evidence="1 15">
        <text>Exonucleolytic cleavage in the 3'- to 5'-direction to yield nucleoside 5'-phosphates.</text>
        <dbReference type="EC" id="3.1.11.1"/>
    </reaction>
</comment>
<reference evidence="18 19" key="1">
    <citation type="submission" date="2017-11" db="EMBL/GenBank/DDBJ databases">
        <title>Isolation and Characterization of Methanofollis Species from Methane Seep Offshore SW Taiwan.</title>
        <authorList>
            <person name="Teng N.-H."/>
            <person name="Lai M.-C."/>
            <person name="Chen S.-C."/>
        </authorList>
    </citation>
    <scope>NUCLEOTIDE SEQUENCE [LARGE SCALE GENOMIC DNA]</scope>
    <source>
        <strain evidence="18 19">FWC-SCC2</strain>
    </source>
</reference>
<organism evidence="18 19">
    <name type="scientific">Methanofollis fontis</name>
    <dbReference type="NCBI Taxonomy" id="2052832"/>
    <lineage>
        <taxon>Archaea</taxon>
        <taxon>Methanobacteriati</taxon>
        <taxon>Methanobacteriota</taxon>
        <taxon>Stenosarchaea group</taxon>
        <taxon>Methanomicrobia</taxon>
        <taxon>Methanomicrobiales</taxon>
        <taxon>Methanomicrobiaceae</taxon>
        <taxon>Methanofollis</taxon>
    </lineage>
</organism>
<keyword evidence="4 15" id="KW-0808">Transferase</keyword>
<dbReference type="InterPro" id="IPR024826">
    <property type="entry name" value="DNA_pol_delta/II_ssu"/>
</dbReference>
<evidence type="ECO:0000256" key="1">
    <source>
        <dbReference type="ARBA" id="ARBA00000563"/>
    </source>
</evidence>
<dbReference type="InterPro" id="IPR007185">
    <property type="entry name" value="DNA_pol_a/d/e_bsu"/>
</dbReference>
<dbReference type="GO" id="GO:0006308">
    <property type="term" value="P:DNA catabolic process"/>
    <property type="evidence" value="ECO:0007669"/>
    <property type="project" value="UniProtKB-UniRule"/>
</dbReference>
<gene>
    <name evidence="15" type="primary">polB</name>
    <name evidence="18" type="ORF">CUJ86_02030</name>
</gene>
<evidence type="ECO:0000256" key="14">
    <source>
        <dbReference type="ARBA" id="ARBA00049244"/>
    </source>
</evidence>
<comment type="subunit">
    <text evidence="3 15">Heterodimer of a large subunit and a small subunit.</text>
</comment>
<dbReference type="EC" id="3.1.11.1" evidence="15"/>
<evidence type="ECO:0000256" key="5">
    <source>
        <dbReference type="ARBA" id="ARBA00022695"/>
    </source>
</evidence>
<dbReference type="AlphaFoldDB" id="A0A483CRR6"/>
<keyword evidence="6 15" id="KW-0235">DNA replication</keyword>
<keyword evidence="7 15" id="KW-0540">Nuclease</keyword>
<dbReference type="Proteomes" id="UP000292580">
    <property type="component" value="Unassembled WGS sequence"/>
</dbReference>
<dbReference type="Pfam" id="PF04042">
    <property type="entry name" value="DNA_pol_E_B"/>
    <property type="match status" value="1"/>
</dbReference>
<dbReference type="Pfam" id="PF01336">
    <property type="entry name" value="tRNA_anti-codon"/>
    <property type="match status" value="1"/>
</dbReference>
<dbReference type="GO" id="GO:0003887">
    <property type="term" value="F:DNA-directed DNA polymerase activity"/>
    <property type="evidence" value="ECO:0007669"/>
    <property type="project" value="UniProtKB-UniRule"/>
</dbReference>
<dbReference type="SUPFAM" id="SSF56300">
    <property type="entry name" value="Metallo-dependent phosphatases"/>
    <property type="match status" value="1"/>
</dbReference>
<evidence type="ECO:0000256" key="2">
    <source>
        <dbReference type="ARBA" id="ARBA00006035"/>
    </source>
</evidence>
<dbReference type="PANTHER" id="PTHR10416">
    <property type="entry name" value="DNA POLYMERASE DELTA SUBUNIT 2"/>
    <property type="match status" value="1"/>
</dbReference>
<dbReference type="InterPro" id="IPR004365">
    <property type="entry name" value="NA-bd_OB_tRNA"/>
</dbReference>
<evidence type="ECO:0000256" key="3">
    <source>
        <dbReference type="ARBA" id="ARBA00011315"/>
    </source>
</evidence>
<dbReference type="EC" id="2.7.7.7" evidence="15"/>
<feature type="domain" description="OB" evidence="16">
    <location>
        <begin position="130"/>
        <end position="189"/>
    </location>
</feature>
<dbReference type="CDD" id="cd04490">
    <property type="entry name" value="PolII_SU_OBF"/>
    <property type="match status" value="1"/>
</dbReference>
<protein>
    <recommendedName>
        <fullName evidence="15">DNA polymerase II small subunit</fullName>
        <shortName evidence="15">Pol II</shortName>
        <ecNumber evidence="15">2.7.7.7</ecNumber>
    </recommendedName>
    <alternativeName>
        <fullName evidence="15">Exodeoxyribonuclease small subunit</fullName>
        <ecNumber evidence="15">3.1.11.1</ecNumber>
    </alternativeName>
</protein>
<dbReference type="HAMAP" id="MF_00325">
    <property type="entry name" value="DNApol_II_A_arch"/>
    <property type="match status" value="1"/>
</dbReference>
<dbReference type="InterPro" id="IPR029052">
    <property type="entry name" value="Metallo-depent_PP-like"/>
</dbReference>
<evidence type="ECO:0000259" key="16">
    <source>
        <dbReference type="Pfam" id="PF01336"/>
    </source>
</evidence>
<evidence type="ECO:0000256" key="10">
    <source>
        <dbReference type="ARBA" id="ARBA00022932"/>
    </source>
</evidence>
<dbReference type="RefSeq" id="WP_130645890.1">
    <property type="nucleotide sequence ID" value="NZ_PGCL01000001.1"/>
</dbReference>
<dbReference type="NCBIfam" id="NF003118">
    <property type="entry name" value="PRK04036.1-3"/>
    <property type="match status" value="1"/>
</dbReference>
<keyword evidence="5 15" id="KW-0548">Nucleotidyltransferase</keyword>
<dbReference type="GO" id="GO:0003677">
    <property type="term" value="F:DNA binding"/>
    <property type="evidence" value="ECO:0007669"/>
    <property type="project" value="UniProtKB-UniRule"/>
</dbReference>